<evidence type="ECO:0000313" key="3">
    <source>
        <dbReference type="Proteomes" id="UP000008144"/>
    </source>
</evidence>
<reference evidence="2" key="3">
    <citation type="submission" date="2025-09" db="UniProtKB">
        <authorList>
            <consortium name="Ensembl"/>
        </authorList>
    </citation>
    <scope>IDENTIFICATION</scope>
</reference>
<evidence type="ECO:0000256" key="1">
    <source>
        <dbReference type="SAM" id="MobiDB-lite"/>
    </source>
</evidence>
<reference evidence="2" key="2">
    <citation type="submission" date="2025-08" db="UniProtKB">
        <authorList>
            <consortium name="Ensembl"/>
        </authorList>
    </citation>
    <scope>IDENTIFICATION</scope>
</reference>
<dbReference type="Proteomes" id="UP000008144">
    <property type="component" value="Unassembled WGS sequence"/>
</dbReference>
<reference evidence="3" key="1">
    <citation type="journal article" date="2002" name="Science">
        <title>The draft genome of Ciona intestinalis: insights into chordate and vertebrate origins.</title>
        <authorList>
            <person name="Dehal P."/>
            <person name="Satou Y."/>
            <person name="Campbell R.K."/>
            <person name="Chapman J."/>
            <person name="Degnan B."/>
            <person name="De Tomaso A."/>
            <person name="Davidson B."/>
            <person name="Di Gregorio A."/>
            <person name="Gelpke M."/>
            <person name="Goodstein D.M."/>
            <person name="Harafuji N."/>
            <person name="Hastings K.E."/>
            <person name="Ho I."/>
            <person name="Hotta K."/>
            <person name="Huang W."/>
            <person name="Kawashima T."/>
            <person name="Lemaire P."/>
            <person name="Martinez D."/>
            <person name="Meinertzhagen I.A."/>
            <person name="Necula S."/>
            <person name="Nonaka M."/>
            <person name="Putnam N."/>
            <person name="Rash S."/>
            <person name="Saiga H."/>
            <person name="Satake M."/>
            <person name="Terry A."/>
            <person name="Yamada L."/>
            <person name="Wang H.G."/>
            <person name="Awazu S."/>
            <person name="Azumi K."/>
            <person name="Boore J."/>
            <person name="Branno M."/>
            <person name="Chin-Bow S."/>
            <person name="DeSantis R."/>
            <person name="Doyle S."/>
            <person name="Francino P."/>
            <person name="Keys D.N."/>
            <person name="Haga S."/>
            <person name="Hayashi H."/>
            <person name="Hino K."/>
            <person name="Imai K.S."/>
            <person name="Inaba K."/>
            <person name="Kano S."/>
            <person name="Kobayashi K."/>
            <person name="Kobayashi M."/>
            <person name="Lee B.I."/>
            <person name="Makabe K.W."/>
            <person name="Manohar C."/>
            <person name="Matassi G."/>
            <person name="Medina M."/>
            <person name="Mochizuki Y."/>
            <person name="Mount S."/>
            <person name="Morishita T."/>
            <person name="Miura S."/>
            <person name="Nakayama A."/>
            <person name="Nishizaka S."/>
            <person name="Nomoto H."/>
            <person name="Ohta F."/>
            <person name="Oishi K."/>
            <person name="Rigoutsos I."/>
            <person name="Sano M."/>
            <person name="Sasaki A."/>
            <person name="Sasakura Y."/>
            <person name="Shoguchi E."/>
            <person name="Shin-i T."/>
            <person name="Spagnuolo A."/>
            <person name="Stainier D."/>
            <person name="Suzuki M.M."/>
            <person name="Tassy O."/>
            <person name="Takatori N."/>
            <person name="Tokuoka M."/>
            <person name="Yagi K."/>
            <person name="Yoshizaki F."/>
            <person name="Wada S."/>
            <person name="Zhang C."/>
            <person name="Hyatt P.D."/>
            <person name="Larimer F."/>
            <person name="Detter C."/>
            <person name="Doggett N."/>
            <person name="Glavina T."/>
            <person name="Hawkins T."/>
            <person name="Richardson P."/>
            <person name="Lucas S."/>
            <person name="Kohara Y."/>
            <person name="Levine M."/>
            <person name="Satoh N."/>
            <person name="Rokhsar D.S."/>
        </authorList>
    </citation>
    <scope>NUCLEOTIDE SEQUENCE [LARGE SCALE GENOMIC DNA]</scope>
</reference>
<feature type="region of interest" description="Disordered" evidence="1">
    <location>
        <begin position="40"/>
        <end position="60"/>
    </location>
</feature>
<sequence length="60" mass="6233">MSPRKLGWSCPVITSFCSAGVPHMTACSSGVLRRSSMSRSTAPVECSRSTNLSSSPGSLV</sequence>
<dbReference type="InParanoid" id="H2XZ17"/>
<protein>
    <submittedName>
        <fullName evidence="2">Uncharacterized protein</fullName>
    </submittedName>
</protein>
<accession>H2XZ17</accession>
<dbReference type="AlphaFoldDB" id="H2XZ17"/>
<proteinExistence type="predicted"/>
<name>H2XZ17_CIOIN</name>
<dbReference type="HOGENOM" id="CLU_2941032_0_0_1"/>
<dbReference type="Ensembl" id="ENSCINT00000034526.1">
    <property type="protein sequence ID" value="ENSCINP00000034901.1"/>
    <property type="gene ID" value="ENSCING00000019670.1"/>
</dbReference>
<keyword evidence="3" id="KW-1185">Reference proteome</keyword>
<organism evidence="2 3">
    <name type="scientific">Ciona intestinalis</name>
    <name type="common">Transparent sea squirt</name>
    <name type="synonym">Ascidia intestinalis</name>
    <dbReference type="NCBI Taxonomy" id="7719"/>
    <lineage>
        <taxon>Eukaryota</taxon>
        <taxon>Metazoa</taxon>
        <taxon>Chordata</taxon>
        <taxon>Tunicata</taxon>
        <taxon>Ascidiacea</taxon>
        <taxon>Phlebobranchia</taxon>
        <taxon>Cionidae</taxon>
        <taxon>Ciona</taxon>
    </lineage>
</organism>
<evidence type="ECO:0000313" key="2">
    <source>
        <dbReference type="Ensembl" id="ENSCINP00000034901.1"/>
    </source>
</evidence>